<accession>A0AAU9WZZ7</accession>
<sequence length="117" mass="13429">MPPKIDFLTLIAKRDSTIASLNDLLEFHVFYQVEPSLSSLENRSVKKQQDTIADRLTESASEELQTKNQVVGDEAKAKFLKYAEQFAIYQKSFFAKVHRLEKLSVPTWDGVRISYTT</sequence>
<dbReference type="AlphaFoldDB" id="A0AAU9WZZ7"/>
<organism evidence="1 2">
    <name type="scientific">Pocillopora meandrina</name>
    <dbReference type="NCBI Taxonomy" id="46732"/>
    <lineage>
        <taxon>Eukaryota</taxon>
        <taxon>Metazoa</taxon>
        <taxon>Cnidaria</taxon>
        <taxon>Anthozoa</taxon>
        <taxon>Hexacorallia</taxon>
        <taxon>Scleractinia</taxon>
        <taxon>Astrocoeniina</taxon>
        <taxon>Pocilloporidae</taxon>
        <taxon>Pocillopora</taxon>
    </lineage>
</organism>
<dbReference type="Proteomes" id="UP001159428">
    <property type="component" value="Unassembled WGS sequence"/>
</dbReference>
<comment type="caution">
    <text evidence="1">The sequence shown here is derived from an EMBL/GenBank/DDBJ whole genome shotgun (WGS) entry which is preliminary data.</text>
</comment>
<reference evidence="1 2" key="1">
    <citation type="submission" date="2022-05" db="EMBL/GenBank/DDBJ databases">
        <authorList>
            <consortium name="Genoscope - CEA"/>
            <person name="William W."/>
        </authorList>
    </citation>
    <scope>NUCLEOTIDE SEQUENCE [LARGE SCALE GENOMIC DNA]</scope>
</reference>
<evidence type="ECO:0000313" key="2">
    <source>
        <dbReference type="Proteomes" id="UP001159428"/>
    </source>
</evidence>
<name>A0AAU9WZZ7_9CNID</name>
<proteinExistence type="predicted"/>
<gene>
    <name evidence="1" type="ORF">PMEA_00014907</name>
</gene>
<protein>
    <submittedName>
        <fullName evidence="1">Uncharacterized protein</fullName>
    </submittedName>
</protein>
<keyword evidence="2" id="KW-1185">Reference proteome</keyword>
<evidence type="ECO:0000313" key="1">
    <source>
        <dbReference type="EMBL" id="CAH3131945.1"/>
    </source>
</evidence>
<dbReference type="EMBL" id="CALNXJ010000026">
    <property type="protein sequence ID" value="CAH3131945.1"/>
    <property type="molecule type" value="Genomic_DNA"/>
</dbReference>